<sequence length="124" mass="13609">MATSVVTTTETTTVSVDVASELLKEGYKYLDVRTQEEFSKGHVEGAINIPFMFKEEFVMVKNANFVDEVSKQLKKDENVVVGCQSGRRSLMAVTDLIAEGFTGMKDMGGGYAAWVQTGHKTCVD</sequence>
<gene>
    <name evidence="2" type="primary">HAC1</name>
</gene>
<dbReference type="AlphaFoldDB" id="A0A7G4WFQ6"/>
<dbReference type="CDD" id="cd00158">
    <property type="entry name" value="RHOD"/>
    <property type="match status" value="1"/>
</dbReference>
<dbReference type="Gene3D" id="3.40.250.10">
    <property type="entry name" value="Rhodanese-like domain"/>
    <property type="match status" value="1"/>
</dbReference>
<reference evidence="2" key="1">
    <citation type="submission" date="2019-11" db="EMBL/GenBank/DDBJ databases">
        <authorList>
            <person name="Ma L."/>
            <person name="Cao Y."/>
            <person name="Li X."/>
        </authorList>
    </citation>
    <scope>NUCLEOTIDE SEQUENCE</scope>
</reference>
<name>A0A7G4WFQ6_PTEVI</name>
<dbReference type="PANTHER" id="PTHR45431:SF3">
    <property type="entry name" value="RHODANESE-LIKE DOMAIN-CONTAINING PROTEIN 15, CHLOROPLASTIC"/>
    <property type="match status" value="1"/>
</dbReference>
<dbReference type="EMBL" id="MN646901">
    <property type="protein sequence ID" value="QMU23993.1"/>
    <property type="molecule type" value="mRNA"/>
</dbReference>
<dbReference type="SUPFAM" id="SSF52821">
    <property type="entry name" value="Rhodanese/Cell cycle control phosphatase"/>
    <property type="match status" value="1"/>
</dbReference>
<dbReference type="InterPro" id="IPR036873">
    <property type="entry name" value="Rhodanese-like_dom_sf"/>
</dbReference>
<dbReference type="PANTHER" id="PTHR45431">
    <property type="entry name" value="RHODANESE-LIKE DOMAIN-CONTAINING PROTEIN 15, CHLOROPLASTIC"/>
    <property type="match status" value="1"/>
</dbReference>
<feature type="domain" description="Rhodanese" evidence="1">
    <location>
        <begin position="23"/>
        <end position="123"/>
    </location>
</feature>
<dbReference type="Pfam" id="PF00581">
    <property type="entry name" value="Rhodanese"/>
    <property type="match status" value="1"/>
</dbReference>
<protein>
    <submittedName>
        <fullName evidence="2">High arsenic content 1</fullName>
    </submittedName>
</protein>
<evidence type="ECO:0000313" key="2">
    <source>
        <dbReference type="EMBL" id="QMU23993.1"/>
    </source>
</evidence>
<dbReference type="SMART" id="SM00450">
    <property type="entry name" value="RHOD"/>
    <property type="match status" value="1"/>
</dbReference>
<dbReference type="InterPro" id="IPR052367">
    <property type="entry name" value="Thiosulfate_ST/Rhodanese-like"/>
</dbReference>
<dbReference type="InterPro" id="IPR001763">
    <property type="entry name" value="Rhodanese-like_dom"/>
</dbReference>
<accession>A0A7G4WFQ6</accession>
<organism evidence="2">
    <name type="scientific">Pteris vittata</name>
    <name type="common">Chinese ladder brake</name>
    <dbReference type="NCBI Taxonomy" id="13821"/>
    <lineage>
        <taxon>Eukaryota</taxon>
        <taxon>Viridiplantae</taxon>
        <taxon>Streptophyta</taxon>
        <taxon>Embryophyta</taxon>
        <taxon>Tracheophyta</taxon>
        <taxon>Polypodiopsida</taxon>
        <taxon>Polypodiidae</taxon>
        <taxon>Polypodiales</taxon>
        <taxon>Pteridineae</taxon>
        <taxon>Pteridaceae</taxon>
        <taxon>Pteridoideae</taxon>
        <taxon>Pteris</taxon>
        <taxon>Pteris subgen. Pteris</taxon>
        <taxon>Pteris sect. Pteris</taxon>
    </lineage>
</organism>
<evidence type="ECO:0000259" key="1">
    <source>
        <dbReference type="PROSITE" id="PS50206"/>
    </source>
</evidence>
<dbReference type="PROSITE" id="PS50206">
    <property type="entry name" value="RHODANESE_3"/>
    <property type="match status" value="1"/>
</dbReference>
<proteinExistence type="evidence at transcript level"/>